<comment type="subcellular location">
    <subcellularLocation>
        <location evidence="1">Membrane</location>
        <topology evidence="1">Multi-pass membrane protein</topology>
    </subcellularLocation>
</comment>
<feature type="repeat" description="Solcar" evidence="5">
    <location>
        <begin position="21"/>
        <end position="103"/>
    </location>
</feature>
<dbReference type="Gene3D" id="1.50.40.10">
    <property type="entry name" value="Mitochondrial carrier domain"/>
    <property type="match status" value="2"/>
</dbReference>
<dbReference type="PANTHER" id="PTHR46982">
    <property type="entry name" value="CITRATE/OXOGLUTARATE CARRIER PROTEIN"/>
    <property type="match status" value="1"/>
</dbReference>
<evidence type="ECO:0000313" key="7">
    <source>
        <dbReference type="EMBL" id="CAG8530808.1"/>
    </source>
</evidence>
<dbReference type="InterPro" id="IPR053017">
    <property type="entry name" value="Mito_Cit/Oxoglu_Carrier"/>
</dbReference>
<dbReference type="PROSITE" id="PS50920">
    <property type="entry name" value="SOLCAR"/>
    <property type="match status" value="3"/>
</dbReference>
<dbReference type="PANTHER" id="PTHR46982:SF1">
    <property type="entry name" value="CITRATE_OXOGLUTARATE CARRIER PROTEIN"/>
    <property type="match status" value="1"/>
</dbReference>
<dbReference type="GO" id="GO:0015742">
    <property type="term" value="P:alpha-ketoglutarate transport"/>
    <property type="evidence" value="ECO:0007669"/>
    <property type="project" value="TreeGrafter"/>
</dbReference>
<dbReference type="Proteomes" id="UP000789375">
    <property type="component" value="Unassembled WGS sequence"/>
</dbReference>
<dbReference type="GO" id="GO:0006843">
    <property type="term" value="P:mitochondrial citrate transmembrane transport"/>
    <property type="evidence" value="ECO:0007669"/>
    <property type="project" value="TreeGrafter"/>
</dbReference>
<comment type="caution">
    <text evidence="7">The sequence shown here is derived from an EMBL/GenBank/DDBJ whole genome shotgun (WGS) entry which is preliminary data.</text>
</comment>
<evidence type="ECO:0000256" key="6">
    <source>
        <dbReference type="RuleBase" id="RU000488"/>
    </source>
</evidence>
<dbReference type="AlphaFoldDB" id="A0A9N9AHL1"/>
<feature type="repeat" description="Solcar" evidence="5">
    <location>
        <begin position="216"/>
        <end position="304"/>
    </location>
</feature>
<keyword evidence="8" id="KW-1185">Reference proteome</keyword>
<gene>
    <name evidence="7" type="ORF">FMOSSE_LOCUS5500</name>
</gene>
<evidence type="ECO:0000256" key="2">
    <source>
        <dbReference type="ARBA" id="ARBA00022692"/>
    </source>
</evidence>
<feature type="repeat" description="Solcar" evidence="5">
    <location>
        <begin position="114"/>
        <end position="200"/>
    </location>
</feature>
<keyword evidence="2 5" id="KW-0812">Transmembrane</keyword>
<name>A0A9N9AHL1_FUNMO</name>
<dbReference type="InterPro" id="IPR023395">
    <property type="entry name" value="MCP_dom_sf"/>
</dbReference>
<dbReference type="SUPFAM" id="SSF103506">
    <property type="entry name" value="Mitochondrial carrier"/>
    <property type="match status" value="1"/>
</dbReference>
<reference evidence="7" key="1">
    <citation type="submission" date="2021-06" db="EMBL/GenBank/DDBJ databases">
        <authorList>
            <person name="Kallberg Y."/>
            <person name="Tangrot J."/>
            <person name="Rosling A."/>
        </authorList>
    </citation>
    <scope>NUCLEOTIDE SEQUENCE</scope>
    <source>
        <strain evidence="7">87-6 pot B 2015</strain>
    </source>
</reference>
<dbReference type="Pfam" id="PF00153">
    <property type="entry name" value="Mito_carr"/>
    <property type="match status" value="3"/>
</dbReference>
<evidence type="ECO:0000256" key="5">
    <source>
        <dbReference type="PROSITE-ProRule" id="PRU00282"/>
    </source>
</evidence>
<protein>
    <submittedName>
        <fullName evidence="7">11669_t:CDS:1</fullName>
    </submittedName>
</protein>
<evidence type="ECO:0000313" key="8">
    <source>
        <dbReference type="Proteomes" id="UP000789375"/>
    </source>
</evidence>
<evidence type="ECO:0000256" key="3">
    <source>
        <dbReference type="ARBA" id="ARBA00022989"/>
    </source>
</evidence>
<keyword evidence="6" id="KW-0813">Transport</keyword>
<keyword evidence="4 5" id="KW-0472">Membrane</keyword>
<evidence type="ECO:0000256" key="4">
    <source>
        <dbReference type="ARBA" id="ARBA00023136"/>
    </source>
</evidence>
<keyword evidence="3" id="KW-1133">Transmembrane helix</keyword>
<dbReference type="EMBL" id="CAJVPP010001047">
    <property type="protein sequence ID" value="CAG8530808.1"/>
    <property type="molecule type" value="Genomic_DNA"/>
</dbReference>
<dbReference type="GO" id="GO:0005371">
    <property type="term" value="F:tricarboxylate secondary active transmembrane transporter activity"/>
    <property type="evidence" value="ECO:0007669"/>
    <property type="project" value="TreeGrafter"/>
</dbReference>
<dbReference type="GO" id="GO:0005739">
    <property type="term" value="C:mitochondrion"/>
    <property type="evidence" value="ECO:0007669"/>
    <property type="project" value="TreeGrafter"/>
</dbReference>
<proteinExistence type="inferred from homology"/>
<organism evidence="7 8">
    <name type="scientific">Funneliformis mosseae</name>
    <name type="common">Endomycorrhizal fungus</name>
    <name type="synonym">Glomus mosseae</name>
    <dbReference type="NCBI Taxonomy" id="27381"/>
    <lineage>
        <taxon>Eukaryota</taxon>
        <taxon>Fungi</taxon>
        <taxon>Fungi incertae sedis</taxon>
        <taxon>Mucoromycota</taxon>
        <taxon>Glomeromycotina</taxon>
        <taxon>Glomeromycetes</taxon>
        <taxon>Glomerales</taxon>
        <taxon>Glomeraceae</taxon>
        <taxon>Funneliformis</taxon>
    </lineage>
</organism>
<comment type="similarity">
    <text evidence="6">Belongs to the mitochondrial carrier (TC 2.A.29) family.</text>
</comment>
<sequence length="313" mass="33830">MAPVDIAGPIVKDGKLEKKPVSFVNLAVGAGLNMFEVSTLGQPFEVIKTHLAANRNDNILISLKKTFKRGGILGFYQGLIPWAWIEASTKGAVLIFTASEFEYRARVSGASPFLAGILGGMGGGLAQAYTTMGFCTFMKTVEVTRHKAPAGQEVSTIKVASEIWKKEGIRGINKGVNAVAVRQCTNWASRFGLTRAGETAIRRIRDGDVPDYSRPLSPIQKILASAIGGGLSCWNQPIEVIRVEMQSQVKAAGRPEKMTIFSCAKYIYKNNGLKGFYRGVTPRIGLGIWQTVCMVFGGDAVKAKIAQRQAAKI</sequence>
<accession>A0A9N9AHL1</accession>
<evidence type="ECO:0000256" key="1">
    <source>
        <dbReference type="ARBA" id="ARBA00004141"/>
    </source>
</evidence>
<dbReference type="InterPro" id="IPR018108">
    <property type="entry name" value="MCP_transmembrane"/>
</dbReference>
<dbReference type="GO" id="GO:0016020">
    <property type="term" value="C:membrane"/>
    <property type="evidence" value="ECO:0007669"/>
    <property type="project" value="UniProtKB-SubCell"/>
</dbReference>
<dbReference type="FunFam" id="1.50.40.10:FF:000078">
    <property type="entry name" value="Mitochondrial DNA replication protein YHM2"/>
    <property type="match status" value="1"/>
</dbReference>